<evidence type="ECO:0000256" key="2">
    <source>
        <dbReference type="ARBA" id="ARBA00022475"/>
    </source>
</evidence>
<dbReference type="Proteomes" id="UP000579136">
    <property type="component" value="Unassembled WGS sequence"/>
</dbReference>
<feature type="transmembrane region" description="Helical" evidence="10">
    <location>
        <begin position="62"/>
        <end position="80"/>
    </location>
</feature>
<evidence type="ECO:0000256" key="3">
    <source>
        <dbReference type="ARBA" id="ARBA00022692"/>
    </source>
</evidence>
<dbReference type="GO" id="GO:0005886">
    <property type="term" value="C:plasma membrane"/>
    <property type="evidence" value="ECO:0007669"/>
    <property type="project" value="UniProtKB-SubCell"/>
</dbReference>
<evidence type="ECO:0000256" key="6">
    <source>
        <dbReference type="ARBA" id="ARBA00023303"/>
    </source>
</evidence>
<comment type="subcellular location">
    <subcellularLocation>
        <location evidence="1 10">Cell membrane</location>
        <topology evidence="1 10">Multi-pass membrane protein</topology>
    </subcellularLocation>
</comment>
<dbReference type="GO" id="GO:0046872">
    <property type="term" value="F:metal ion binding"/>
    <property type="evidence" value="ECO:0007669"/>
    <property type="project" value="UniProtKB-KW"/>
</dbReference>
<dbReference type="RefSeq" id="WP_183672653.1">
    <property type="nucleotide sequence ID" value="NZ_CBCRYX010000003.1"/>
</dbReference>
<evidence type="ECO:0000313" key="12">
    <source>
        <dbReference type="Proteomes" id="UP000579136"/>
    </source>
</evidence>
<dbReference type="EMBL" id="JACHHF010000001">
    <property type="protein sequence ID" value="MBB5175219.1"/>
    <property type="molecule type" value="Genomic_DNA"/>
</dbReference>
<feature type="binding site" evidence="10">
    <location>
        <position position="74"/>
    </location>
    <ligand>
        <name>Na(+)</name>
        <dbReference type="ChEBI" id="CHEBI:29101"/>
        <note>structural</note>
    </ligand>
</feature>
<dbReference type="GO" id="GO:0062054">
    <property type="term" value="F:fluoride channel activity"/>
    <property type="evidence" value="ECO:0007669"/>
    <property type="project" value="UniProtKB-UniRule"/>
</dbReference>
<evidence type="ECO:0000256" key="10">
    <source>
        <dbReference type="HAMAP-Rule" id="MF_00454"/>
    </source>
</evidence>
<dbReference type="AlphaFoldDB" id="A0A9Q2CW75"/>
<keyword evidence="2 10" id="KW-1003">Cell membrane</keyword>
<feature type="transmembrane region" description="Helical" evidence="10">
    <location>
        <begin position="92"/>
        <end position="114"/>
    </location>
</feature>
<accession>A0A9Q2CW75</accession>
<evidence type="ECO:0000256" key="8">
    <source>
        <dbReference type="ARBA" id="ARBA00035585"/>
    </source>
</evidence>
<organism evidence="11 12">
    <name type="scientific">Nosocomiicoccus ampullae</name>
    <dbReference type="NCBI Taxonomy" id="489910"/>
    <lineage>
        <taxon>Bacteria</taxon>
        <taxon>Bacillati</taxon>
        <taxon>Bacillota</taxon>
        <taxon>Bacilli</taxon>
        <taxon>Bacillales</taxon>
        <taxon>Staphylococcaceae</taxon>
        <taxon>Nosocomiicoccus</taxon>
    </lineage>
</organism>
<comment type="function">
    <text evidence="9 10">Fluoride-specific ion channel. Important for reducing fluoride concentration in the cell, thus reducing its toxicity.</text>
</comment>
<keyword evidence="3 10" id="KW-0812">Transmembrane</keyword>
<comment type="similarity">
    <text evidence="7 10">Belongs to the fluoride channel Fluc/FEX (TC 1.A.43) family.</text>
</comment>
<comment type="activity regulation">
    <text evidence="10">Na(+) is not transported, but it plays an essential structural role and its presence is essential for fluoride channel function.</text>
</comment>
<evidence type="ECO:0000256" key="4">
    <source>
        <dbReference type="ARBA" id="ARBA00022989"/>
    </source>
</evidence>
<keyword evidence="12" id="KW-1185">Reference proteome</keyword>
<gene>
    <name evidence="10" type="primary">fluC</name>
    <name evidence="10" type="synonym">crcB</name>
    <name evidence="11" type="ORF">HNQ45_000077</name>
</gene>
<feature type="binding site" evidence="10">
    <location>
        <position position="71"/>
    </location>
    <ligand>
        <name>Na(+)</name>
        <dbReference type="ChEBI" id="CHEBI:29101"/>
        <note>structural</note>
    </ligand>
</feature>
<keyword evidence="10" id="KW-0479">Metal-binding</keyword>
<protein>
    <recommendedName>
        <fullName evidence="10">Fluoride-specific ion channel FluC</fullName>
    </recommendedName>
</protein>
<feature type="transmembrane region" description="Helical" evidence="10">
    <location>
        <begin position="7"/>
        <end position="28"/>
    </location>
</feature>
<name>A0A9Q2CW75_9STAP</name>
<keyword evidence="4 10" id="KW-1133">Transmembrane helix</keyword>
<keyword evidence="5 10" id="KW-0472">Membrane</keyword>
<evidence type="ECO:0000256" key="7">
    <source>
        <dbReference type="ARBA" id="ARBA00035120"/>
    </source>
</evidence>
<dbReference type="InterPro" id="IPR003691">
    <property type="entry name" value="FluC"/>
</dbReference>
<evidence type="ECO:0000256" key="1">
    <source>
        <dbReference type="ARBA" id="ARBA00004651"/>
    </source>
</evidence>
<keyword evidence="10" id="KW-0813">Transport</keyword>
<proteinExistence type="inferred from homology"/>
<feature type="transmembrane region" description="Helical" evidence="10">
    <location>
        <begin position="34"/>
        <end position="53"/>
    </location>
</feature>
<dbReference type="GO" id="GO:0140114">
    <property type="term" value="P:cellular detoxification of fluoride"/>
    <property type="evidence" value="ECO:0007669"/>
    <property type="project" value="UniProtKB-UniRule"/>
</dbReference>
<evidence type="ECO:0000256" key="5">
    <source>
        <dbReference type="ARBA" id="ARBA00023136"/>
    </source>
</evidence>
<comment type="caution">
    <text evidence="11">The sequence shown here is derived from an EMBL/GenBank/DDBJ whole genome shotgun (WGS) entry which is preliminary data.</text>
</comment>
<evidence type="ECO:0000256" key="9">
    <source>
        <dbReference type="ARBA" id="ARBA00049940"/>
    </source>
</evidence>
<dbReference type="Pfam" id="PF02537">
    <property type="entry name" value="CRCB"/>
    <property type="match status" value="1"/>
</dbReference>
<reference evidence="11 12" key="1">
    <citation type="submission" date="2020-08" db="EMBL/GenBank/DDBJ databases">
        <title>Genomic Encyclopedia of Type Strains, Phase IV (KMG-IV): sequencing the most valuable type-strain genomes for metagenomic binning, comparative biology and taxonomic classification.</title>
        <authorList>
            <person name="Goeker M."/>
        </authorList>
    </citation>
    <scope>NUCLEOTIDE SEQUENCE [LARGE SCALE GENOMIC DNA]</scope>
    <source>
        <strain evidence="11 12">DSM 19163</strain>
    </source>
</reference>
<keyword evidence="10" id="KW-0406">Ion transport</keyword>
<sequence>MKYNRYVYVFLGGLLGGLFRVTTIYGISFFDVPFITSTLVINLLGAFLLGIIFNRFKYKENALIFITGCLGAFTTFSSLTLELSSLFERGDFLLSTLYLFVSMTLGLIMFIFGIKIQELRGDRDA</sequence>
<keyword evidence="10" id="KW-0915">Sodium</keyword>
<keyword evidence="6 10" id="KW-0407">Ion channel</keyword>
<dbReference type="HAMAP" id="MF_00454">
    <property type="entry name" value="FluC"/>
    <property type="match status" value="1"/>
</dbReference>
<comment type="catalytic activity">
    <reaction evidence="8">
        <text>fluoride(in) = fluoride(out)</text>
        <dbReference type="Rhea" id="RHEA:76159"/>
        <dbReference type="ChEBI" id="CHEBI:17051"/>
    </reaction>
    <physiologicalReaction direction="left-to-right" evidence="8">
        <dbReference type="Rhea" id="RHEA:76160"/>
    </physiologicalReaction>
</comment>
<evidence type="ECO:0000313" key="11">
    <source>
        <dbReference type="EMBL" id="MBB5175219.1"/>
    </source>
</evidence>